<comment type="caution">
    <text evidence="1">The sequence shown here is derived from an EMBL/GenBank/DDBJ whole genome shotgun (WGS) entry which is preliminary data.</text>
</comment>
<name>A0A483J193_KLEPN</name>
<accession>A0A483J193</accession>
<dbReference type="AlphaFoldDB" id="A0A483J193"/>
<protein>
    <submittedName>
        <fullName evidence="1">Uncharacterized protein</fullName>
    </submittedName>
</protein>
<dbReference type="RefSeq" id="WP_053810469.1">
    <property type="nucleotide sequence ID" value="NZ_JAIGYS010000009.1"/>
</dbReference>
<evidence type="ECO:0000313" key="1">
    <source>
        <dbReference type="EMBL" id="TCX38647.1"/>
    </source>
</evidence>
<sequence>MTAGPFEKRGNVTLASGEYLYRDAAINDACRLLLDFGRTWPGGNKTSGYSKDDVVKNLCYTDDTATVGNAMSYDGGGIKSTGHYLGRILLPDSAILPASCTRQLITLTFKIPVTGYDPQNSARQCALLSVGSGAANATTLSAILANSNASGAMNNMQFQAWGASWDGSGGVDTAVKAALGTVTQVAMYAYKVSDTQVKSQLFVNGSPVVEKAIADSATYPTEFTKKQLFSGSFGSAITGGTVATIYRAGVYDMTSSDVNPADIVALDYSRNYSRFS</sequence>
<organism evidence="1">
    <name type="scientific">Klebsiella pneumoniae</name>
    <dbReference type="NCBI Taxonomy" id="573"/>
    <lineage>
        <taxon>Bacteria</taxon>
        <taxon>Pseudomonadati</taxon>
        <taxon>Pseudomonadota</taxon>
        <taxon>Gammaproteobacteria</taxon>
        <taxon>Enterobacterales</taxon>
        <taxon>Enterobacteriaceae</taxon>
        <taxon>Klebsiella/Raoultella group</taxon>
        <taxon>Klebsiella</taxon>
        <taxon>Klebsiella pneumoniae complex</taxon>
    </lineage>
</organism>
<dbReference type="EMBL" id="SDCJ01000011">
    <property type="protein sequence ID" value="TCX38647.1"/>
    <property type="molecule type" value="Genomic_DNA"/>
</dbReference>
<gene>
    <name evidence="1" type="ORF">ETE75_16675</name>
</gene>
<reference evidence="1" key="1">
    <citation type="submission" date="2019-01" db="EMBL/GenBank/DDBJ databases">
        <authorList>
            <person name="Lista F."/>
            <person name="Anselmo A."/>
        </authorList>
    </citation>
    <scope>NUCLEOTIDE SEQUENCE</scope>
    <source>
        <strain evidence="1">13S</strain>
    </source>
</reference>
<proteinExistence type="predicted"/>